<dbReference type="EMBL" id="JAAMPC010000004">
    <property type="protein sequence ID" value="KAG2314823.1"/>
    <property type="molecule type" value="Genomic_DNA"/>
</dbReference>
<evidence type="ECO:0000313" key="3">
    <source>
        <dbReference type="Proteomes" id="UP000886595"/>
    </source>
</evidence>
<evidence type="ECO:0000256" key="1">
    <source>
        <dbReference type="SAM" id="MobiDB-lite"/>
    </source>
</evidence>
<proteinExistence type="predicted"/>
<feature type="region of interest" description="Disordered" evidence="1">
    <location>
        <begin position="1"/>
        <end position="43"/>
    </location>
</feature>
<comment type="caution">
    <text evidence="2">The sequence shown here is derived from an EMBL/GenBank/DDBJ whole genome shotgun (WGS) entry which is preliminary data.</text>
</comment>
<dbReference type="Proteomes" id="UP000886595">
    <property type="component" value="Unassembled WGS sequence"/>
</dbReference>
<organism evidence="2 3">
    <name type="scientific">Brassica carinata</name>
    <name type="common">Ethiopian mustard</name>
    <name type="synonym">Abyssinian cabbage</name>
    <dbReference type="NCBI Taxonomy" id="52824"/>
    <lineage>
        <taxon>Eukaryota</taxon>
        <taxon>Viridiplantae</taxon>
        <taxon>Streptophyta</taxon>
        <taxon>Embryophyta</taxon>
        <taxon>Tracheophyta</taxon>
        <taxon>Spermatophyta</taxon>
        <taxon>Magnoliopsida</taxon>
        <taxon>eudicotyledons</taxon>
        <taxon>Gunneridae</taxon>
        <taxon>Pentapetalae</taxon>
        <taxon>rosids</taxon>
        <taxon>malvids</taxon>
        <taxon>Brassicales</taxon>
        <taxon>Brassicaceae</taxon>
        <taxon>Brassiceae</taxon>
        <taxon>Brassica</taxon>
    </lineage>
</organism>
<accession>A0A8X7VN05</accession>
<sequence length="201" mass="22556">MNEAITAETLSGLKEDSGRPRKKARKGGLKEARKEAPVEAPKDDIEKMKNALATAMRDGFERCLKEIKLLGDRLEAVEKKVGITKSRTSGSPKPPVHEQGVKAPQKYAIPQLHDSPATSQLSVLVLDKRVPTASDIRQGDLRRQTKKDKMIAEVGQAYDPFALANKKMLEVLTAWLKLDPYFKTPMDKKPRLCPTRFYFKL</sequence>
<dbReference type="AlphaFoldDB" id="A0A8X7VN05"/>
<gene>
    <name evidence="2" type="ORF">Bca52824_017945</name>
</gene>
<dbReference type="OrthoDB" id="1132738at2759"/>
<name>A0A8X7VN05_BRACI</name>
<reference evidence="2 3" key="1">
    <citation type="submission" date="2020-02" db="EMBL/GenBank/DDBJ databases">
        <authorList>
            <person name="Ma Q."/>
            <person name="Huang Y."/>
            <person name="Song X."/>
            <person name="Pei D."/>
        </authorList>
    </citation>
    <scope>NUCLEOTIDE SEQUENCE [LARGE SCALE GENOMIC DNA]</scope>
    <source>
        <strain evidence="2">Sxm20200214</strain>
        <tissue evidence="2">Leaf</tissue>
    </source>
</reference>
<keyword evidence="3" id="KW-1185">Reference proteome</keyword>
<feature type="compositionally biased region" description="Basic and acidic residues" evidence="1">
    <location>
        <begin position="28"/>
        <end position="43"/>
    </location>
</feature>
<evidence type="ECO:0000313" key="2">
    <source>
        <dbReference type="EMBL" id="KAG2314823.1"/>
    </source>
</evidence>
<protein>
    <submittedName>
        <fullName evidence="2">Uncharacterized protein</fullName>
    </submittedName>
</protein>